<sequence>MDNALRKECSLNGTECSDDQWCHIGPSQATTVCCAGGLTEPCSLPLETGEGDFELSRWYADPNDKSCSRKCKPFLYKGSKGNQNNFLTKAACENKCQRKPLFNCLQNQEKVRVTTSSGKCKSPCGIGTMLMTPDNEPRLCSPTSPCPQAHWCHVGITRELTVCCSTGEQHMLLSATQRLINNIQVFNTCELPMMKGYGDSYLTRWHFDKKQKKCVKFIYSGEGGNQNMFLTQEDCQTVCPVYRNPCGNGKPFLVEDGDPCSEVLVIGEGDASLTRYYYDEETRTCRKFTYKGSKGNANNFLSVKDCEQMCPVIVNPCRIGEPLLNSLKEPIICGGEESCVSGYWCHVGGSPETTNCCPGTRRPCDLPQEIGQGSEHLERWFFDGSIQMCRKFVYSGTKGNSNNFLTKEACRQACRELNPCTGEPFTGTNSDQVLCTGEQKKDNCPRGHYCHVGANPLTTLCCPKKGKEPCDQAVNRGKGGENLPRWFYDRKQKSCAPFIYGGTGGNENNFMSQSACSEACPVYRNYCPHGIPLVEGNHVTACGIDRGCPDGFICHISNEFNVSVCCQVKCTLASWTTDADFVTALSMLQRNRWQTGAAGPTVKVCANEKGEIRV</sequence>
<feature type="domain" description="BPTI/Kunitz inhibitor" evidence="1">
    <location>
        <begin position="364"/>
        <end position="414"/>
    </location>
</feature>
<dbReference type="Gene3D" id="4.10.410.10">
    <property type="entry name" value="Pancreatic trypsin inhibitor Kunitz domain"/>
    <property type="match status" value="5"/>
</dbReference>
<reference evidence="2" key="1">
    <citation type="submission" date="2021-06" db="EMBL/GenBank/DDBJ databases">
        <title>Parelaphostrongylus tenuis whole genome reference sequence.</title>
        <authorList>
            <person name="Garwood T.J."/>
            <person name="Larsen P.A."/>
            <person name="Fountain-Jones N.M."/>
            <person name="Garbe J.R."/>
            <person name="Macchietto M.G."/>
            <person name="Kania S.A."/>
            <person name="Gerhold R.W."/>
            <person name="Richards J.E."/>
            <person name="Wolf T.M."/>
        </authorList>
    </citation>
    <scope>NUCLEOTIDE SEQUENCE</scope>
    <source>
        <strain evidence="2">MNPRO001-30</strain>
        <tissue evidence="2">Meninges</tissue>
    </source>
</reference>
<dbReference type="EMBL" id="JAHQIW010001299">
    <property type="protein sequence ID" value="KAJ1352069.1"/>
    <property type="molecule type" value="Genomic_DNA"/>
</dbReference>
<protein>
    <recommendedName>
        <fullName evidence="1">BPTI/Kunitz inhibitor domain-containing protein</fullName>
    </recommendedName>
</protein>
<dbReference type="InterPro" id="IPR053014">
    <property type="entry name" value="Cuticle_assoc_divergent"/>
</dbReference>
<keyword evidence="3" id="KW-1185">Reference proteome</keyword>
<dbReference type="InterPro" id="IPR036880">
    <property type="entry name" value="Kunitz_BPTI_sf"/>
</dbReference>
<dbReference type="PROSITE" id="PS50279">
    <property type="entry name" value="BPTI_KUNITZ_2"/>
    <property type="match status" value="5"/>
</dbReference>
<dbReference type="InterPro" id="IPR002223">
    <property type="entry name" value="Kunitz_BPTI"/>
</dbReference>
<comment type="caution">
    <text evidence="2">The sequence shown here is derived from an EMBL/GenBank/DDBJ whole genome shotgun (WGS) entry which is preliminary data.</text>
</comment>
<dbReference type="CDD" id="cd22593">
    <property type="entry name" value="Kunitz_conkunitzin"/>
    <property type="match status" value="5"/>
</dbReference>
<accession>A0AAD5MQW7</accession>
<dbReference type="PANTHER" id="PTHR46339:SF2">
    <property type="entry name" value="BPTI_KUNITZ INHIBITOR DOMAIN-CONTAINING PROTEIN"/>
    <property type="match status" value="1"/>
</dbReference>
<gene>
    <name evidence="2" type="ORF">KIN20_008258</name>
</gene>
<evidence type="ECO:0000259" key="1">
    <source>
        <dbReference type="PROSITE" id="PS50279"/>
    </source>
</evidence>
<dbReference type="PANTHER" id="PTHR46339">
    <property type="entry name" value="PROTEIN CBG15282-RELATED"/>
    <property type="match status" value="1"/>
</dbReference>
<evidence type="ECO:0000313" key="3">
    <source>
        <dbReference type="Proteomes" id="UP001196413"/>
    </source>
</evidence>
<name>A0AAD5MQW7_PARTN</name>
<feature type="domain" description="BPTI/Kunitz inhibitor" evidence="1">
    <location>
        <begin position="42"/>
        <end position="96"/>
    </location>
</feature>
<dbReference type="Pfam" id="PF14625">
    <property type="entry name" value="Lustrin_cystein"/>
    <property type="match status" value="5"/>
</dbReference>
<dbReference type="Pfam" id="PF00014">
    <property type="entry name" value="Kunitz_BPTI"/>
    <property type="match status" value="5"/>
</dbReference>
<dbReference type="InterPro" id="IPR028150">
    <property type="entry name" value="Lustrin_cystein"/>
</dbReference>
<dbReference type="Proteomes" id="UP001196413">
    <property type="component" value="Unassembled WGS sequence"/>
</dbReference>
<feature type="domain" description="BPTI/Kunitz inhibitor" evidence="1">
    <location>
        <begin position="470"/>
        <end position="520"/>
    </location>
</feature>
<evidence type="ECO:0000313" key="2">
    <source>
        <dbReference type="EMBL" id="KAJ1352069.1"/>
    </source>
</evidence>
<dbReference type="GO" id="GO:0004867">
    <property type="term" value="F:serine-type endopeptidase inhibitor activity"/>
    <property type="evidence" value="ECO:0007669"/>
    <property type="project" value="InterPro"/>
</dbReference>
<feature type="domain" description="BPTI/Kunitz inhibitor" evidence="1">
    <location>
        <begin position="189"/>
        <end position="239"/>
    </location>
</feature>
<dbReference type="SMART" id="SM00289">
    <property type="entry name" value="WR1"/>
    <property type="match status" value="4"/>
</dbReference>
<feature type="domain" description="BPTI/Kunitz inhibitor" evidence="1">
    <location>
        <begin position="260"/>
        <end position="310"/>
    </location>
</feature>
<dbReference type="InterPro" id="IPR006150">
    <property type="entry name" value="Cys_repeat_1"/>
</dbReference>
<organism evidence="2 3">
    <name type="scientific">Parelaphostrongylus tenuis</name>
    <name type="common">Meningeal worm</name>
    <dbReference type="NCBI Taxonomy" id="148309"/>
    <lineage>
        <taxon>Eukaryota</taxon>
        <taxon>Metazoa</taxon>
        <taxon>Ecdysozoa</taxon>
        <taxon>Nematoda</taxon>
        <taxon>Chromadorea</taxon>
        <taxon>Rhabditida</taxon>
        <taxon>Rhabditina</taxon>
        <taxon>Rhabditomorpha</taxon>
        <taxon>Strongyloidea</taxon>
        <taxon>Metastrongylidae</taxon>
        <taxon>Parelaphostrongylus</taxon>
    </lineage>
</organism>
<dbReference type="AlphaFoldDB" id="A0AAD5MQW7"/>
<proteinExistence type="predicted"/>
<dbReference type="SUPFAM" id="SSF57362">
    <property type="entry name" value="BPTI-like"/>
    <property type="match status" value="5"/>
</dbReference>
<dbReference type="SMART" id="SM00131">
    <property type="entry name" value="KU"/>
    <property type="match status" value="5"/>
</dbReference>